<feature type="domain" description="Amidase" evidence="2">
    <location>
        <begin position="33"/>
        <end position="441"/>
    </location>
</feature>
<name>A0A5E7DZ62_PSEFL</name>
<proteinExistence type="inferred from homology"/>
<dbReference type="OrthoDB" id="9811471at2"/>
<evidence type="ECO:0000313" key="4">
    <source>
        <dbReference type="Proteomes" id="UP000409037"/>
    </source>
</evidence>
<organism evidence="3 4">
    <name type="scientific">Pseudomonas fluorescens</name>
    <dbReference type="NCBI Taxonomy" id="294"/>
    <lineage>
        <taxon>Bacteria</taxon>
        <taxon>Pseudomonadati</taxon>
        <taxon>Pseudomonadota</taxon>
        <taxon>Gammaproteobacteria</taxon>
        <taxon>Pseudomonadales</taxon>
        <taxon>Pseudomonadaceae</taxon>
        <taxon>Pseudomonas</taxon>
    </lineage>
</organism>
<accession>A0A5E7DZ62</accession>
<comment type="similarity">
    <text evidence="1">Belongs to the amidase family.</text>
</comment>
<dbReference type="AlphaFoldDB" id="A0A5E7DZ62"/>
<dbReference type="InterPro" id="IPR036928">
    <property type="entry name" value="AS_sf"/>
</dbReference>
<evidence type="ECO:0000259" key="2">
    <source>
        <dbReference type="Pfam" id="PF01425"/>
    </source>
</evidence>
<dbReference type="InterPro" id="IPR023631">
    <property type="entry name" value="Amidase_dom"/>
</dbReference>
<dbReference type="Pfam" id="PF01425">
    <property type="entry name" value="Amidase"/>
    <property type="match status" value="1"/>
</dbReference>
<gene>
    <name evidence="3" type="primary">amiD_2</name>
    <name evidence="3" type="ORF">PS833_03637</name>
</gene>
<keyword evidence="3" id="KW-0378">Hydrolase</keyword>
<sequence>MSLVKPPHVGYFFGQSIIVLAERLRAGSLTSVELTQAALDSIERLNPILNAFVQVDAPVALAQARKADELFAQGLDLGPLHGIPVAVKDNIDTCDYVTTYGSAHFAGFKPSRDALCVQRLREAGAVIVGKTLTHEFAYGPTGDRSLQGAARNPWDANCITGGSSAGSAAAVASGMVPLALGTDTGGSIRIPAALCGTVGFKPSFASVPLQGVFPLSASLDHVGPIANHVEDARLLFEVVAGRVCAPVANPRPLRVGWITTGSFGPVDAELDRQVYQAAQQLFGEALQDTAELEPLAAAMKDTLLVLQRAEAFDLHAERMQDAPHMFEQEVRERLELSREVRGWQYIRAQASQARLKATMARLFERYDFLVSPSVPITATAVDAREVRVAEQDVDVRAALLSHTSAWNLTGLPAISLPVGLVRGMPVGLQVIGAAGEDDRLLRVMAQRFVRD</sequence>
<dbReference type="Proteomes" id="UP000409037">
    <property type="component" value="Unassembled WGS sequence"/>
</dbReference>
<dbReference type="RefSeq" id="WP_150799081.1">
    <property type="nucleotide sequence ID" value="NZ_CABVHU010000009.1"/>
</dbReference>
<dbReference type="PANTHER" id="PTHR11895">
    <property type="entry name" value="TRANSAMIDASE"/>
    <property type="match status" value="1"/>
</dbReference>
<dbReference type="InterPro" id="IPR000120">
    <property type="entry name" value="Amidase"/>
</dbReference>
<reference evidence="3 4" key="1">
    <citation type="submission" date="2019-09" db="EMBL/GenBank/DDBJ databases">
        <authorList>
            <person name="Chandra G."/>
            <person name="Truman W A."/>
        </authorList>
    </citation>
    <scope>NUCLEOTIDE SEQUENCE [LARGE SCALE GENOMIC DNA]</scope>
    <source>
        <strain evidence="3">PS833</strain>
    </source>
</reference>
<dbReference type="EMBL" id="CABVHU010000009">
    <property type="protein sequence ID" value="VVO13712.1"/>
    <property type="molecule type" value="Genomic_DNA"/>
</dbReference>
<dbReference type="PANTHER" id="PTHR11895:SF7">
    <property type="entry name" value="GLUTAMYL-TRNA(GLN) AMIDOTRANSFERASE SUBUNIT A, MITOCHONDRIAL"/>
    <property type="match status" value="1"/>
</dbReference>
<dbReference type="Gene3D" id="3.90.1300.10">
    <property type="entry name" value="Amidase signature (AS) domain"/>
    <property type="match status" value="1"/>
</dbReference>
<evidence type="ECO:0000313" key="3">
    <source>
        <dbReference type="EMBL" id="VVO13712.1"/>
    </source>
</evidence>
<dbReference type="SUPFAM" id="SSF75304">
    <property type="entry name" value="Amidase signature (AS) enzymes"/>
    <property type="match status" value="1"/>
</dbReference>
<dbReference type="EC" id="3.5.1.4" evidence="3"/>
<dbReference type="GO" id="GO:0004040">
    <property type="term" value="F:amidase activity"/>
    <property type="evidence" value="ECO:0007669"/>
    <property type="project" value="UniProtKB-EC"/>
</dbReference>
<evidence type="ECO:0000256" key="1">
    <source>
        <dbReference type="ARBA" id="ARBA00009199"/>
    </source>
</evidence>
<protein>
    <submittedName>
        <fullName evidence="3">Amidase AmiD</fullName>
        <ecNumber evidence="3">3.5.1.4</ecNumber>
    </submittedName>
</protein>